<accession>A0AAD9KHW7</accession>
<reference evidence="1" key="1">
    <citation type="journal article" date="2023" name="Mol. Biol. Evol.">
        <title>Third-Generation Sequencing Reveals the Adaptive Role of the Epigenome in Three Deep-Sea Polychaetes.</title>
        <authorList>
            <person name="Perez M."/>
            <person name="Aroh O."/>
            <person name="Sun Y."/>
            <person name="Lan Y."/>
            <person name="Juniper S.K."/>
            <person name="Young C.R."/>
            <person name="Angers B."/>
            <person name="Qian P.Y."/>
        </authorList>
    </citation>
    <scope>NUCLEOTIDE SEQUENCE</scope>
    <source>
        <strain evidence="1">R07B-5</strain>
    </source>
</reference>
<proteinExistence type="predicted"/>
<dbReference type="InterPro" id="IPR029375">
    <property type="entry name" value="CFAP141"/>
</dbReference>
<protein>
    <submittedName>
        <fullName evidence="1">Uncharacterized protein</fullName>
    </submittedName>
</protein>
<name>A0AAD9KHW7_RIDPI</name>
<comment type="caution">
    <text evidence="1">The sequence shown here is derived from an EMBL/GenBank/DDBJ whole genome shotgun (WGS) entry which is preliminary data.</text>
</comment>
<organism evidence="1 2">
    <name type="scientific">Ridgeia piscesae</name>
    <name type="common">Tubeworm</name>
    <dbReference type="NCBI Taxonomy" id="27915"/>
    <lineage>
        <taxon>Eukaryota</taxon>
        <taxon>Metazoa</taxon>
        <taxon>Spiralia</taxon>
        <taxon>Lophotrochozoa</taxon>
        <taxon>Annelida</taxon>
        <taxon>Polychaeta</taxon>
        <taxon>Sedentaria</taxon>
        <taxon>Canalipalpata</taxon>
        <taxon>Sabellida</taxon>
        <taxon>Siboglinidae</taxon>
        <taxon>Ridgeia</taxon>
    </lineage>
</organism>
<evidence type="ECO:0000313" key="1">
    <source>
        <dbReference type="EMBL" id="KAK2171509.1"/>
    </source>
</evidence>
<evidence type="ECO:0000313" key="2">
    <source>
        <dbReference type="Proteomes" id="UP001209878"/>
    </source>
</evidence>
<keyword evidence="2" id="KW-1185">Reference proteome</keyword>
<dbReference type="PANTHER" id="PTHR35818">
    <property type="entry name" value="C1ORF189"/>
    <property type="match status" value="1"/>
</dbReference>
<dbReference type="EMBL" id="JAODUO010001056">
    <property type="protein sequence ID" value="KAK2171509.1"/>
    <property type="molecule type" value="Genomic_DNA"/>
</dbReference>
<dbReference type="AlphaFoldDB" id="A0AAD9KHW7"/>
<sequence length="121" mass="14398">MSLEANSWRYENMKTKAGTQCKRSLEKLKIKRENIYNDREDAEIQMKKDAFKSYWRETMELTANNKKMGTDLKQKQAEVVLSGKASMLVRKAALKKLFEDEYVQFQTELNQQNKAFYIKRE</sequence>
<dbReference type="Proteomes" id="UP001209878">
    <property type="component" value="Unassembled WGS sequence"/>
</dbReference>
<dbReference type="Pfam" id="PF15104">
    <property type="entry name" value="CFAP141"/>
    <property type="match status" value="1"/>
</dbReference>
<gene>
    <name evidence="1" type="ORF">NP493_1055g00000</name>
</gene>
<dbReference type="PANTHER" id="PTHR35818:SF1">
    <property type="entry name" value="CILIA- AND FLAGELLA-ASSOCIATED PROTEIN 141"/>
    <property type="match status" value="1"/>
</dbReference>